<evidence type="ECO:0000256" key="1">
    <source>
        <dbReference type="ARBA" id="ARBA00001971"/>
    </source>
</evidence>
<keyword evidence="5 14" id="KW-0812">Transmembrane</keyword>
<evidence type="ECO:0000313" key="15">
    <source>
        <dbReference type="EMBL" id="CAA7021890.1"/>
    </source>
</evidence>
<evidence type="ECO:0000256" key="2">
    <source>
        <dbReference type="ARBA" id="ARBA00004167"/>
    </source>
</evidence>
<gene>
    <name evidence="15" type="ORF">MERR_LOCUS9125</name>
</gene>
<keyword evidence="9 12" id="KW-0408">Iron</keyword>
<evidence type="ECO:0000256" key="3">
    <source>
        <dbReference type="ARBA" id="ARBA00010617"/>
    </source>
</evidence>
<feature type="transmembrane region" description="Helical" evidence="14">
    <location>
        <begin position="118"/>
        <end position="134"/>
    </location>
</feature>
<evidence type="ECO:0000256" key="9">
    <source>
        <dbReference type="ARBA" id="ARBA00023004"/>
    </source>
</evidence>
<evidence type="ECO:0000256" key="6">
    <source>
        <dbReference type="ARBA" id="ARBA00022723"/>
    </source>
</evidence>
<keyword evidence="6 12" id="KW-0479">Metal-binding</keyword>
<protein>
    <recommendedName>
        <fullName evidence="17">Cytochrome P450</fullName>
    </recommendedName>
</protein>
<sequence>MAAIFTVDFQICFICIVMCLFSVIFYSLFLVRKTKVGCDLPPSPPSLPITGHLHLLLSLLIHRTLQKLSFKYGPILHLRIFNVPIVLVSSASIAYEIFRSQDLNVSTRNLPMTNESSVFFGSSGFITAPYGYYWKYAKKIIVTKLLGPQALHRSRCIRADEVKRFYSNLLDKAMKKETVDIGEEAMKLINNVICKMLMGRSCSEENGEAEKVRGLVTESDAFLKKFVLAGIFKKLGVSLFKKELTGYSRRFDVVLETILVECEEKVSENHEVTDMVDVLLEAYGNKNAEYNITRNHIKSLFADIFVAGIDTSTHVIQWTMAEIINNPNILEKLIEEIDSVVGKTSLIQETDLPNLPYLQAVVKEGLRLHPPTPVLIRTFQERCEIKGFDIPEKTTLVLNAYAIMRDPDFWVDPEEFKPERFVNSSKSGLEEEIREECLKYIPFGCGRRGCPGSNLAYIFLGTAIGVMVQCFDWRIKGDKVNMNETAGAVTLTMAHPLKCTPVPRTLTLELGDL</sequence>
<dbReference type="InterPro" id="IPR002401">
    <property type="entry name" value="Cyt_P450_E_grp-I"/>
</dbReference>
<keyword evidence="7 14" id="KW-1133">Transmembrane helix</keyword>
<keyword evidence="11 14" id="KW-0472">Membrane</keyword>
<comment type="similarity">
    <text evidence="3 13">Belongs to the cytochrome P450 family.</text>
</comment>
<evidence type="ECO:0000256" key="11">
    <source>
        <dbReference type="ARBA" id="ARBA00023136"/>
    </source>
</evidence>
<dbReference type="GO" id="GO:0016709">
    <property type="term" value="F:oxidoreductase activity, acting on paired donors, with incorporation or reduction of molecular oxygen, NAD(P)H as one donor, and incorporation of one atom of oxygen"/>
    <property type="evidence" value="ECO:0007669"/>
    <property type="project" value="TreeGrafter"/>
</dbReference>
<dbReference type="PROSITE" id="PS00086">
    <property type="entry name" value="CYTOCHROME_P450"/>
    <property type="match status" value="1"/>
</dbReference>
<evidence type="ECO:0000313" key="16">
    <source>
        <dbReference type="Proteomes" id="UP000467841"/>
    </source>
</evidence>
<dbReference type="InterPro" id="IPR051103">
    <property type="entry name" value="Plant_metabolite_P450s"/>
</dbReference>
<evidence type="ECO:0000256" key="4">
    <source>
        <dbReference type="ARBA" id="ARBA00022617"/>
    </source>
</evidence>
<keyword evidence="8 13" id="KW-0560">Oxidoreductase</keyword>
<evidence type="ECO:0000256" key="5">
    <source>
        <dbReference type="ARBA" id="ARBA00022692"/>
    </source>
</evidence>
<organism evidence="15 16">
    <name type="scientific">Microthlaspi erraticum</name>
    <dbReference type="NCBI Taxonomy" id="1685480"/>
    <lineage>
        <taxon>Eukaryota</taxon>
        <taxon>Viridiplantae</taxon>
        <taxon>Streptophyta</taxon>
        <taxon>Embryophyta</taxon>
        <taxon>Tracheophyta</taxon>
        <taxon>Spermatophyta</taxon>
        <taxon>Magnoliopsida</taxon>
        <taxon>eudicotyledons</taxon>
        <taxon>Gunneridae</taxon>
        <taxon>Pentapetalae</taxon>
        <taxon>rosids</taxon>
        <taxon>malvids</taxon>
        <taxon>Brassicales</taxon>
        <taxon>Brassicaceae</taxon>
        <taxon>Coluteocarpeae</taxon>
        <taxon>Microthlaspi</taxon>
    </lineage>
</organism>
<dbReference type="Gene3D" id="1.10.630.10">
    <property type="entry name" value="Cytochrome P450"/>
    <property type="match status" value="1"/>
</dbReference>
<evidence type="ECO:0008006" key="17">
    <source>
        <dbReference type="Google" id="ProtNLM"/>
    </source>
</evidence>
<evidence type="ECO:0000256" key="8">
    <source>
        <dbReference type="ARBA" id="ARBA00023002"/>
    </source>
</evidence>
<dbReference type="GO" id="GO:0016020">
    <property type="term" value="C:membrane"/>
    <property type="evidence" value="ECO:0007669"/>
    <property type="project" value="UniProtKB-SubCell"/>
</dbReference>
<dbReference type="FunFam" id="1.10.630.10:FF:000019">
    <property type="entry name" value="Cytochrome P450 family protein"/>
    <property type="match status" value="1"/>
</dbReference>
<evidence type="ECO:0000256" key="7">
    <source>
        <dbReference type="ARBA" id="ARBA00022989"/>
    </source>
</evidence>
<dbReference type="InterPro" id="IPR017972">
    <property type="entry name" value="Cyt_P450_CS"/>
</dbReference>
<comment type="cofactor">
    <cofactor evidence="1 12">
        <name>heme</name>
        <dbReference type="ChEBI" id="CHEBI:30413"/>
    </cofactor>
</comment>
<dbReference type="PANTHER" id="PTHR24298">
    <property type="entry name" value="FLAVONOID 3'-MONOOXYGENASE-RELATED"/>
    <property type="match status" value="1"/>
</dbReference>
<dbReference type="PRINTS" id="PR00385">
    <property type="entry name" value="P450"/>
</dbReference>
<dbReference type="SUPFAM" id="SSF48264">
    <property type="entry name" value="Cytochrome P450"/>
    <property type="match status" value="1"/>
</dbReference>
<dbReference type="AlphaFoldDB" id="A0A6D2I996"/>
<dbReference type="Proteomes" id="UP000467841">
    <property type="component" value="Unassembled WGS sequence"/>
</dbReference>
<dbReference type="Pfam" id="PF00067">
    <property type="entry name" value="p450"/>
    <property type="match status" value="1"/>
</dbReference>
<dbReference type="EMBL" id="CACVBM020000665">
    <property type="protein sequence ID" value="CAA7021890.1"/>
    <property type="molecule type" value="Genomic_DNA"/>
</dbReference>
<dbReference type="GO" id="GO:0005506">
    <property type="term" value="F:iron ion binding"/>
    <property type="evidence" value="ECO:0007669"/>
    <property type="project" value="InterPro"/>
</dbReference>
<comment type="subcellular location">
    <subcellularLocation>
        <location evidence="2">Membrane</location>
        <topology evidence="2">Single-pass membrane protein</topology>
    </subcellularLocation>
</comment>
<accession>A0A6D2I996</accession>
<dbReference type="PRINTS" id="PR00463">
    <property type="entry name" value="EP450I"/>
</dbReference>
<keyword evidence="10 13" id="KW-0503">Monooxygenase</keyword>
<dbReference type="PANTHER" id="PTHR24298:SF827">
    <property type="entry name" value="CYTOCHROME P450, FAMILY 705, SUBFAMILY A, POLYPEPTIDE 8-RELATED"/>
    <property type="match status" value="1"/>
</dbReference>
<reference evidence="15" key="1">
    <citation type="submission" date="2020-01" db="EMBL/GenBank/DDBJ databases">
        <authorList>
            <person name="Mishra B."/>
        </authorList>
    </citation>
    <scope>NUCLEOTIDE SEQUENCE [LARGE SCALE GENOMIC DNA]</scope>
</reference>
<evidence type="ECO:0000256" key="13">
    <source>
        <dbReference type="RuleBase" id="RU000461"/>
    </source>
</evidence>
<evidence type="ECO:0000256" key="14">
    <source>
        <dbReference type="SAM" id="Phobius"/>
    </source>
</evidence>
<dbReference type="CDD" id="cd20655">
    <property type="entry name" value="CYP93"/>
    <property type="match status" value="1"/>
</dbReference>
<feature type="transmembrane region" description="Helical" evidence="14">
    <location>
        <begin position="77"/>
        <end position="98"/>
    </location>
</feature>
<dbReference type="OrthoDB" id="1470350at2759"/>
<comment type="caution">
    <text evidence="15">The sequence shown here is derived from an EMBL/GenBank/DDBJ whole genome shotgun (WGS) entry which is preliminary data.</text>
</comment>
<evidence type="ECO:0000256" key="10">
    <source>
        <dbReference type="ARBA" id="ARBA00023033"/>
    </source>
</evidence>
<feature type="transmembrane region" description="Helical" evidence="14">
    <location>
        <begin position="7"/>
        <end position="29"/>
    </location>
</feature>
<dbReference type="InterPro" id="IPR036396">
    <property type="entry name" value="Cyt_P450_sf"/>
</dbReference>
<keyword evidence="16" id="KW-1185">Reference proteome</keyword>
<dbReference type="InterPro" id="IPR001128">
    <property type="entry name" value="Cyt_P450"/>
</dbReference>
<evidence type="ECO:0000256" key="12">
    <source>
        <dbReference type="PIRSR" id="PIRSR602401-1"/>
    </source>
</evidence>
<feature type="binding site" description="axial binding residue" evidence="12">
    <location>
        <position position="450"/>
    </location>
    <ligand>
        <name>heme</name>
        <dbReference type="ChEBI" id="CHEBI:30413"/>
    </ligand>
    <ligandPart>
        <name>Fe</name>
        <dbReference type="ChEBI" id="CHEBI:18248"/>
    </ligandPart>
</feature>
<proteinExistence type="inferred from homology"/>
<name>A0A6D2I996_9BRAS</name>
<dbReference type="GO" id="GO:0020037">
    <property type="term" value="F:heme binding"/>
    <property type="evidence" value="ECO:0007669"/>
    <property type="project" value="InterPro"/>
</dbReference>
<keyword evidence="4 12" id="KW-0349">Heme</keyword>